<dbReference type="PANTHER" id="PTHR11662">
    <property type="entry name" value="SOLUTE CARRIER FAMILY 17"/>
    <property type="match status" value="1"/>
</dbReference>
<evidence type="ECO:0000256" key="6">
    <source>
        <dbReference type="ARBA" id="ARBA00023136"/>
    </source>
</evidence>
<dbReference type="OrthoDB" id="105228at2"/>
<dbReference type="KEGG" id="sted:SPTER_34180"/>
<comment type="subcellular location">
    <subcellularLocation>
        <location evidence="1">Cell membrane</location>
        <topology evidence="1">Multi-pass membrane protein</topology>
    </subcellularLocation>
</comment>
<name>A0A517DXC2_9FIRM</name>
<keyword evidence="10" id="KW-1185">Reference proteome</keyword>
<feature type="domain" description="Major facilitator superfamily (MFS) profile" evidence="8">
    <location>
        <begin position="8"/>
        <end position="413"/>
    </location>
</feature>
<feature type="transmembrane region" description="Helical" evidence="7">
    <location>
        <begin position="325"/>
        <end position="346"/>
    </location>
</feature>
<keyword evidence="3" id="KW-1003">Cell membrane</keyword>
<dbReference type="InterPro" id="IPR036259">
    <property type="entry name" value="MFS_trans_sf"/>
</dbReference>
<evidence type="ECO:0000256" key="1">
    <source>
        <dbReference type="ARBA" id="ARBA00004651"/>
    </source>
</evidence>
<dbReference type="PROSITE" id="PS50850">
    <property type="entry name" value="MFS"/>
    <property type="match status" value="1"/>
</dbReference>
<accession>A0A517DXC2</accession>
<feature type="transmembrane region" description="Helical" evidence="7">
    <location>
        <begin position="224"/>
        <end position="246"/>
    </location>
</feature>
<dbReference type="InterPro" id="IPR000849">
    <property type="entry name" value="Sugar_P_transporter"/>
</dbReference>
<evidence type="ECO:0000259" key="8">
    <source>
        <dbReference type="PROSITE" id="PS50850"/>
    </source>
</evidence>
<dbReference type="RefSeq" id="WP_144351423.1">
    <property type="nucleotide sequence ID" value="NZ_CP036259.1"/>
</dbReference>
<feature type="transmembrane region" description="Helical" evidence="7">
    <location>
        <begin position="158"/>
        <end position="177"/>
    </location>
</feature>
<dbReference type="GO" id="GO:0005886">
    <property type="term" value="C:plasma membrane"/>
    <property type="evidence" value="ECO:0007669"/>
    <property type="project" value="UniProtKB-SubCell"/>
</dbReference>
<dbReference type="AlphaFoldDB" id="A0A517DXC2"/>
<gene>
    <name evidence="9" type="primary">exuT</name>
    <name evidence="9" type="ORF">SPTER_34180</name>
</gene>
<dbReference type="Gene3D" id="1.20.1250.20">
    <property type="entry name" value="MFS general substrate transporter like domains"/>
    <property type="match status" value="2"/>
</dbReference>
<dbReference type="Pfam" id="PF07690">
    <property type="entry name" value="MFS_1"/>
    <property type="match status" value="1"/>
</dbReference>
<evidence type="ECO:0000256" key="5">
    <source>
        <dbReference type="ARBA" id="ARBA00022989"/>
    </source>
</evidence>
<evidence type="ECO:0000256" key="7">
    <source>
        <dbReference type="SAM" id="Phobius"/>
    </source>
</evidence>
<evidence type="ECO:0000256" key="2">
    <source>
        <dbReference type="ARBA" id="ARBA00022448"/>
    </source>
</evidence>
<evidence type="ECO:0000256" key="3">
    <source>
        <dbReference type="ARBA" id="ARBA00022475"/>
    </source>
</evidence>
<keyword evidence="4 7" id="KW-0812">Transmembrane</keyword>
<evidence type="ECO:0000313" key="9">
    <source>
        <dbReference type="EMBL" id="QDR81997.1"/>
    </source>
</evidence>
<feature type="transmembrane region" description="Helical" evidence="7">
    <location>
        <begin position="77"/>
        <end position="105"/>
    </location>
</feature>
<keyword evidence="2" id="KW-0813">Transport</keyword>
<dbReference type="CDD" id="cd17319">
    <property type="entry name" value="MFS_ExuT_GudP_like"/>
    <property type="match status" value="1"/>
</dbReference>
<feature type="transmembrane region" description="Helical" evidence="7">
    <location>
        <begin position="266"/>
        <end position="287"/>
    </location>
</feature>
<dbReference type="PANTHER" id="PTHR11662:SF399">
    <property type="entry name" value="FI19708P1-RELATED"/>
    <property type="match status" value="1"/>
</dbReference>
<dbReference type="SUPFAM" id="SSF103473">
    <property type="entry name" value="MFS general substrate transporter"/>
    <property type="match status" value="1"/>
</dbReference>
<organism evidence="9 10">
    <name type="scientific">Sporomusa termitida</name>
    <dbReference type="NCBI Taxonomy" id="2377"/>
    <lineage>
        <taxon>Bacteria</taxon>
        <taxon>Bacillati</taxon>
        <taxon>Bacillota</taxon>
        <taxon>Negativicutes</taxon>
        <taxon>Selenomonadales</taxon>
        <taxon>Sporomusaceae</taxon>
        <taxon>Sporomusa</taxon>
    </lineage>
</organism>
<evidence type="ECO:0000313" key="10">
    <source>
        <dbReference type="Proteomes" id="UP000320776"/>
    </source>
</evidence>
<dbReference type="InterPro" id="IPR020846">
    <property type="entry name" value="MFS_dom"/>
</dbReference>
<feature type="transmembrane region" description="Helical" evidence="7">
    <location>
        <begin position="358"/>
        <end position="381"/>
    </location>
</feature>
<feature type="transmembrane region" description="Helical" evidence="7">
    <location>
        <begin position="47"/>
        <end position="65"/>
    </location>
</feature>
<dbReference type="PIRSF" id="PIRSF002808">
    <property type="entry name" value="Hexose_phosphate_transp"/>
    <property type="match status" value="1"/>
</dbReference>
<proteinExistence type="predicted"/>
<sequence length="420" mass="45020">MKRYRWVVLGLMVLLTFINYVDRASLSIVAPYVMEEFALSPAQMGVLFSGFFASYALFCFIGGYVSDIYGPKKTITIALILWSVFAAAPAVAWSFASLLVFRILFGAGEGPVSSVTNKMINNWFPATERAKAKGITDTGMSLGAALAGPIVGLIAVQYGWRISFITLAVMGFVWVIFWQRLVTDLPKDHPHVSPAELQEIETGKVTSVQTTVKLPLSYYIKQPIIVATVVAFFATNYATYFFLTWFPSYLVMAHNLSIKNMAIVSVIPWLFGALGYGLGGFISDYLVKKLGKLVLARKLVISVCLAGAAVSIGLCGLVSTATAAVALMSCGIFFAYLATPSYWAIIQDSVQSDSVGRVGGFVHFLSNTAGIFAPSVTGYIVQVSGHFTSAFFLTGGLAITGALLVAVFAKPVKGSAAPGL</sequence>
<dbReference type="InterPro" id="IPR011701">
    <property type="entry name" value="MFS"/>
</dbReference>
<feature type="transmembrane region" description="Helical" evidence="7">
    <location>
        <begin position="387"/>
        <end position="409"/>
    </location>
</feature>
<dbReference type="Proteomes" id="UP000320776">
    <property type="component" value="Chromosome"/>
</dbReference>
<evidence type="ECO:0000256" key="4">
    <source>
        <dbReference type="ARBA" id="ARBA00022692"/>
    </source>
</evidence>
<protein>
    <submittedName>
        <fullName evidence="9">Hexuronate transporter</fullName>
    </submittedName>
</protein>
<keyword evidence="5 7" id="KW-1133">Transmembrane helix</keyword>
<dbReference type="GO" id="GO:0022857">
    <property type="term" value="F:transmembrane transporter activity"/>
    <property type="evidence" value="ECO:0007669"/>
    <property type="project" value="InterPro"/>
</dbReference>
<dbReference type="InterPro" id="IPR050382">
    <property type="entry name" value="MFS_Na/Anion_cotransporter"/>
</dbReference>
<reference evidence="9 10" key="1">
    <citation type="submission" date="2019-02" db="EMBL/GenBank/DDBJ databases">
        <title>Closed genome of Sporomusa termitida DSM 4440.</title>
        <authorList>
            <person name="Poehlein A."/>
            <person name="Daniel R."/>
        </authorList>
    </citation>
    <scope>NUCLEOTIDE SEQUENCE [LARGE SCALE GENOMIC DNA]</scope>
    <source>
        <strain evidence="9 10">DSM 4440</strain>
    </source>
</reference>
<keyword evidence="6 7" id="KW-0472">Membrane</keyword>
<dbReference type="EMBL" id="CP036259">
    <property type="protein sequence ID" value="QDR81997.1"/>
    <property type="molecule type" value="Genomic_DNA"/>
</dbReference>
<feature type="transmembrane region" description="Helical" evidence="7">
    <location>
        <begin position="299"/>
        <end position="319"/>
    </location>
</feature>